<accession>A0A4U0U2Z9</accession>
<name>A0A4U0U2Z9_9PEZI</name>
<evidence type="ECO:0000313" key="2">
    <source>
        <dbReference type="Proteomes" id="UP000308768"/>
    </source>
</evidence>
<dbReference type="Proteomes" id="UP000308768">
    <property type="component" value="Unassembled WGS sequence"/>
</dbReference>
<sequence length="67" mass="7419">MTGLDPIAPIALKPSNACAKPLAKNVSIEEKCVSPSRELLWFERHSQVEQVLQYPGHLVNGFGSQRM</sequence>
<protein>
    <submittedName>
        <fullName evidence="1">Uncharacterized protein</fullName>
    </submittedName>
</protein>
<evidence type="ECO:0000313" key="1">
    <source>
        <dbReference type="EMBL" id="TKA29380.1"/>
    </source>
</evidence>
<dbReference type="EMBL" id="NAJN01004036">
    <property type="protein sequence ID" value="TKA29380.1"/>
    <property type="molecule type" value="Genomic_DNA"/>
</dbReference>
<organism evidence="1 2">
    <name type="scientific">Cryomyces minteri</name>
    <dbReference type="NCBI Taxonomy" id="331657"/>
    <lineage>
        <taxon>Eukaryota</taxon>
        <taxon>Fungi</taxon>
        <taxon>Dikarya</taxon>
        <taxon>Ascomycota</taxon>
        <taxon>Pezizomycotina</taxon>
        <taxon>Dothideomycetes</taxon>
        <taxon>Dothideomycetes incertae sedis</taxon>
        <taxon>Cryomyces</taxon>
    </lineage>
</organism>
<comment type="caution">
    <text evidence="1">The sequence shown here is derived from an EMBL/GenBank/DDBJ whole genome shotgun (WGS) entry which is preliminary data.</text>
</comment>
<proteinExistence type="predicted"/>
<reference evidence="1 2" key="1">
    <citation type="submission" date="2017-03" db="EMBL/GenBank/DDBJ databases">
        <title>Genomes of endolithic fungi from Antarctica.</title>
        <authorList>
            <person name="Coleine C."/>
            <person name="Masonjones S."/>
            <person name="Stajich J.E."/>
        </authorList>
    </citation>
    <scope>NUCLEOTIDE SEQUENCE [LARGE SCALE GENOMIC DNA]</scope>
    <source>
        <strain evidence="1 2">CCFEE 5187</strain>
    </source>
</reference>
<feature type="non-terminal residue" evidence="1">
    <location>
        <position position="67"/>
    </location>
</feature>
<gene>
    <name evidence="1" type="ORF">B0A49_13959</name>
</gene>
<keyword evidence="2" id="KW-1185">Reference proteome</keyword>
<dbReference type="AlphaFoldDB" id="A0A4U0U2Z9"/>